<dbReference type="InterPro" id="IPR047134">
    <property type="entry name" value="RNF4"/>
</dbReference>
<dbReference type="InterPro" id="IPR001841">
    <property type="entry name" value="Znf_RING"/>
</dbReference>
<dbReference type="EMBL" id="NHYE01000997">
    <property type="protein sequence ID" value="PPR00617.1"/>
    <property type="molecule type" value="Genomic_DNA"/>
</dbReference>
<dbReference type="AlphaFoldDB" id="A0A409YC78"/>
<dbReference type="PANTHER" id="PTHR23041">
    <property type="entry name" value="RING FINGER DOMAIN-CONTAINING"/>
    <property type="match status" value="1"/>
</dbReference>
<gene>
    <name evidence="7" type="ORF">CVT26_012201</name>
</gene>
<dbReference type="PROSITE" id="PS00518">
    <property type="entry name" value="ZF_RING_1"/>
    <property type="match status" value="1"/>
</dbReference>
<evidence type="ECO:0000256" key="2">
    <source>
        <dbReference type="ARBA" id="ARBA00022771"/>
    </source>
</evidence>
<sequence length="375" mass="42988">RVPHSITLFLPSLQPPTTFPFALNPTKPSSLKSMTSRNVDLPPSRSSTDVRTDLAADPIIIVRTPRFNAGDSEADSTLTFETPDRFVTTTELKKAYMEWISFMEQQCRVSSELKAIREALAETLMVSSLRSIASAHHFSMHDHFQTEIERARSLRDLLTCAICCNFMSDIIVRVQECGHVFCRHCILQWEDTQQAFLDDENNEEQQIQQVRCPLCRAYIQLPVAREPTLRFFIRLITALDALLQPQQAVESRLKAQLYIDVPHQTIDKALHAVASYLRITSLLKNGHTLVPDVAAQFHDTFSTKEYMEVKILNVDIQDCNTIASTFDLLRKSSESLQDILHIQQGELHVLRTFIAVRRFPRHSRLHLHSQEYLPH</sequence>
<comment type="caution">
    <text evidence="7">The sequence shown here is derived from an EMBL/GenBank/DDBJ whole genome shotgun (WGS) entry which is preliminary data.</text>
</comment>
<feature type="domain" description="RING-type" evidence="6">
    <location>
        <begin position="160"/>
        <end position="216"/>
    </location>
</feature>
<dbReference type="OrthoDB" id="3129882at2759"/>
<proteinExistence type="predicted"/>
<evidence type="ECO:0000259" key="6">
    <source>
        <dbReference type="PROSITE" id="PS50089"/>
    </source>
</evidence>
<dbReference type="Pfam" id="PF13445">
    <property type="entry name" value="zf-RING_UBOX"/>
    <property type="match status" value="1"/>
</dbReference>
<feature type="non-terminal residue" evidence="7">
    <location>
        <position position="1"/>
    </location>
</feature>
<evidence type="ECO:0000256" key="5">
    <source>
        <dbReference type="SAM" id="MobiDB-lite"/>
    </source>
</evidence>
<evidence type="ECO:0000256" key="4">
    <source>
        <dbReference type="PROSITE-ProRule" id="PRU00175"/>
    </source>
</evidence>
<keyword evidence="1" id="KW-0479">Metal-binding</keyword>
<name>A0A409YC78_9AGAR</name>
<dbReference type="InterPro" id="IPR027370">
    <property type="entry name" value="Znf-RING_euk"/>
</dbReference>
<protein>
    <recommendedName>
        <fullName evidence="6">RING-type domain-containing protein</fullName>
    </recommendedName>
</protein>
<keyword evidence="2 4" id="KW-0863">Zinc-finger</keyword>
<dbReference type="SMART" id="SM00184">
    <property type="entry name" value="RING"/>
    <property type="match status" value="1"/>
</dbReference>
<evidence type="ECO:0000256" key="1">
    <source>
        <dbReference type="ARBA" id="ARBA00022723"/>
    </source>
</evidence>
<reference evidence="7 8" key="1">
    <citation type="journal article" date="2018" name="Evol. Lett.">
        <title>Horizontal gene cluster transfer increased hallucinogenic mushroom diversity.</title>
        <authorList>
            <person name="Reynolds H.T."/>
            <person name="Vijayakumar V."/>
            <person name="Gluck-Thaler E."/>
            <person name="Korotkin H.B."/>
            <person name="Matheny P.B."/>
            <person name="Slot J.C."/>
        </authorList>
    </citation>
    <scope>NUCLEOTIDE SEQUENCE [LARGE SCALE GENOMIC DNA]</scope>
    <source>
        <strain evidence="7 8">SRW20</strain>
    </source>
</reference>
<dbReference type="InParanoid" id="A0A409YC78"/>
<organism evidence="7 8">
    <name type="scientific">Gymnopilus dilepis</name>
    <dbReference type="NCBI Taxonomy" id="231916"/>
    <lineage>
        <taxon>Eukaryota</taxon>
        <taxon>Fungi</taxon>
        <taxon>Dikarya</taxon>
        <taxon>Basidiomycota</taxon>
        <taxon>Agaricomycotina</taxon>
        <taxon>Agaricomycetes</taxon>
        <taxon>Agaricomycetidae</taxon>
        <taxon>Agaricales</taxon>
        <taxon>Agaricineae</taxon>
        <taxon>Hymenogastraceae</taxon>
        <taxon>Gymnopilus</taxon>
    </lineage>
</organism>
<dbReference type="InterPro" id="IPR013083">
    <property type="entry name" value="Znf_RING/FYVE/PHD"/>
</dbReference>
<keyword evidence="8" id="KW-1185">Reference proteome</keyword>
<dbReference type="PROSITE" id="PS50089">
    <property type="entry name" value="ZF_RING_2"/>
    <property type="match status" value="1"/>
</dbReference>
<dbReference type="InterPro" id="IPR017907">
    <property type="entry name" value="Znf_RING_CS"/>
</dbReference>
<evidence type="ECO:0000313" key="8">
    <source>
        <dbReference type="Proteomes" id="UP000284706"/>
    </source>
</evidence>
<dbReference type="PANTHER" id="PTHR23041:SF78">
    <property type="entry name" value="E3 UBIQUITIN-PROTEIN LIGASE RNF4"/>
    <property type="match status" value="1"/>
</dbReference>
<dbReference type="Proteomes" id="UP000284706">
    <property type="component" value="Unassembled WGS sequence"/>
</dbReference>
<evidence type="ECO:0000256" key="3">
    <source>
        <dbReference type="ARBA" id="ARBA00022833"/>
    </source>
</evidence>
<dbReference type="GO" id="GO:0008270">
    <property type="term" value="F:zinc ion binding"/>
    <property type="evidence" value="ECO:0007669"/>
    <property type="project" value="UniProtKB-KW"/>
</dbReference>
<keyword evidence="3" id="KW-0862">Zinc</keyword>
<feature type="compositionally biased region" description="Polar residues" evidence="5">
    <location>
        <begin position="26"/>
        <end position="47"/>
    </location>
</feature>
<accession>A0A409YC78</accession>
<evidence type="ECO:0000313" key="7">
    <source>
        <dbReference type="EMBL" id="PPR00617.1"/>
    </source>
</evidence>
<dbReference type="SUPFAM" id="SSF57850">
    <property type="entry name" value="RING/U-box"/>
    <property type="match status" value="1"/>
</dbReference>
<dbReference type="Gene3D" id="3.30.40.10">
    <property type="entry name" value="Zinc/RING finger domain, C3HC4 (zinc finger)"/>
    <property type="match status" value="1"/>
</dbReference>
<feature type="region of interest" description="Disordered" evidence="5">
    <location>
        <begin position="25"/>
        <end position="49"/>
    </location>
</feature>